<evidence type="ECO:0000256" key="1">
    <source>
        <dbReference type="SAM" id="MobiDB-lite"/>
    </source>
</evidence>
<feature type="region of interest" description="Disordered" evidence="1">
    <location>
        <begin position="209"/>
        <end position="573"/>
    </location>
</feature>
<feature type="compositionally biased region" description="Basic and acidic residues" evidence="1">
    <location>
        <begin position="558"/>
        <end position="567"/>
    </location>
</feature>
<name>A0A2W2BWI0_9ACTN</name>
<dbReference type="Gene3D" id="1.20.1260.20">
    <property type="entry name" value="PPE superfamily"/>
    <property type="match status" value="1"/>
</dbReference>
<accession>A0A2W2BWI0</accession>
<feature type="compositionally biased region" description="Low complexity" evidence="1">
    <location>
        <begin position="512"/>
        <end position="525"/>
    </location>
</feature>
<dbReference type="EMBL" id="POTX01000164">
    <property type="protein sequence ID" value="PZF91655.1"/>
    <property type="molecule type" value="Genomic_DNA"/>
</dbReference>
<dbReference type="OrthoDB" id="3406097at2"/>
<sequence>MSDDYYGWQPINIPSYGGYSDDYAADRGAQYQPYEPTAWDAVDIERMRDFVRKEDDGSTASLAETWSRAADLLSVTRENLRQHADALNARWDSPAGRFFMSKVGAALHSLDEWQRVASDNASGLTQLADKISKARDDMQELWRQYETEQQRQQRIHDEDKAKITFSDLFGDKHKTPEEVRQDFHKRAKDIAKPLADFYIDVYITKISRGGKYKGPTTEPESFDDSSVPPSRPDGSVRPPSRSDVSGPNHPDLPNRPDLPDSSNPPEVINRPPDGVTVLPPREVPDGPGLAGTAPPIAPPAPVPTPPSPVPPSPPVAPGPPPVVGLPGVRPINPGPGPGPGPRPVLTRPPLPGPGPTPPVTRPPLNRATLPGVGGPPVTGQRGPIPNNATLPGNTGTGRPMDGRLRPSTVNSPTTPPPSNPRLPGATAGSGQRGGPAGPGQRGAPAGRPATPPPSLGGPRGTAPAASPKPSSPLTGKPPAPAASPTGGTRPALDGRAGVARPAPATGPAPSLGGRTAPTTPTPNRAGARKGKPETWEYGDGDDELWHTEASAVGVVEAPAEHRPREQGRSLGQS</sequence>
<keyword evidence="3" id="KW-1185">Reference proteome</keyword>
<gene>
    <name evidence="2" type="ORF">C1I93_21060</name>
</gene>
<comment type="caution">
    <text evidence="2">The sequence shown here is derived from an EMBL/GenBank/DDBJ whole genome shotgun (WGS) entry which is preliminary data.</text>
</comment>
<organism evidence="2 3">
    <name type="scientific">Micromonospora endophytica</name>
    <dbReference type="NCBI Taxonomy" id="515350"/>
    <lineage>
        <taxon>Bacteria</taxon>
        <taxon>Bacillati</taxon>
        <taxon>Actinomycetota</taxon>
        <taxon>Actinomycetes</taxon>
        <taxon>Micromonosporales</taxon>
        <taxon>Micromonosporaceae</taxon>
        <taxon>Micromonospora</taxon>
    </lineage>
</organism>
<feature type="compositionally biased region" description="Gly residues" evidence="1">
    <location>
        <begin position="430"/>
        <end position="440"/>
    </location>
</feature>
<dbReference type="AlphaFoldDB" id="A0A2W2BWI0"/>
<feature type="compositionally biased region" description="Pro residues" evidence="1">
    <location>
        <begin position="332"/>
        <end position="361"/>
    </location>
</feature>
<feature type="compositionally biased region" description="Pro residues" evidence="1">
    <location>
        <begin position="295"/>
        <end position="323"/>
    </location>
</feature>
<reference evidence="2 3" key="1">
    <citation type="submission" date="2018-01" db="EMBL/GenBank/DDBJ databases">
        <title>Draft genome sequence of Jishengella endophytica.</title>
        <authorList>
            <person name="Sahin N."/>
            <person name="Ay H."/>
            <person name="Saygin H."/>
        </authorList>
    </citation>
    <scope>NUCLEOTIDE SEQUENCE [LARGE SCALE GENOMIC DNA]</scope>
    <source>
        <strain evidence="2 3">DSM 45430</strain>
    </source>
</reference>
<feature type="compositionally biased region" description="Low complexity" evidence="1">
    <location>
        <begin position="482"/>
        <end position="491"/>
    </location>
</feature>
<protein>
    <submittedName>
        <fullName evidence="2">Uncharacterized protein</fullName>
    </submittedName>
</protein>
<evidence type="ECO:0000313" key="3">
    <source>
        <dbReference type="Proteomes" id="UP000248627"/>
    </source>
</evidence>
<feature type="compositionally biased region" description="Low complexity" evidence="1">
    <location>
        <begin position="462"/>
        <end position="474"/>
    </location>
</feature>
<dbReference type="RefSeq" id="WP_111245028.1">
    <property type="nucleotide sequence ID" value="NZ_AP023358.1"/>
</dbReference>
<dbReference type="InterPro" id="IPR038332">
    <property type="entry name" value="PPE_sf"/>
</dbReference>
<evidence type="ECO:0000313" key="2">
    <source>
        <dbReference type="EMBL" id="PZF91655.1"/>
    </source>
</evidence>
<dbReference type="Proteomes" id="UP000248627">
    <property type="component" value="Unassembled WGS sequence"/>
</dbReference>
<dbReference type="PRINTS" id="PR01217">
    <property type="entry name" value="PRICHEXTENSN"/>
</dbReference>
<proteinExistence type="predicted"/>